<name>A0A803MMI9_CHEQI</name>
<proteinExistence type="predicted"/>
<evidence type="ECO:0000313" key="1">
    <source>
        <dbReference type="EnsemblPlants" id="AUR62032490-RA:cds"/>
    </source>
</evidence>
<dbReference type="EnsemblPlants" id="AUR62032490-RA">
    <property type="protein sequence ID" value="AUR62032490-RA:cds"/>
    <property type="gene ID" value="AUR62032490"/>
</dbReference>
<dbReference type="CDD" id="cd00303">
    <property type="entry name" value="retropepsin_like"/>
    <property type="match status" value="1"/>
</dbReference>
<accession>A0A803MMI9</accession>
<dbReference type="InterPro" id="IPR021109">
    <property type="entry name" value="Peptidase_aspartic_dom_sf"/>
</dbReference>
<reference evidence="1" key="1">
    <citation type="journal article" date="2017" name="Nature">
        <title>The genome of Chenopodium quinoa.</title>
        <authorList>
            <person name="Jarvis D.E."/>
            <person name="Ho Y.S."/>
            <person name="Lightfoot D.J."/>
            <person name="Schmoeckel S.M."/>
            <person name="Li B."/>
            <person name="Borm T.J.A."/>
            <person name="Ohyanagi H."/>
            <person name="Mineta K."/>
            <person name="Michell C.T."/>
            <person name="Saber N."/>
            <person name="Kharbatia N.M."/>
            <person name="Rupper R.R."/>
            <person name="Sharp A.R."/>
            <person name="Dally N."/>
            <person name="Boughton B.A."/>
            <person name="Woo Y.H."/>
            <person name="Gao G."/>
            <person name="Schijlen E.G.W.M."/>
            <person name="Guo X."/>
            <person name="Momin A.A."/>
            <person name="Negrao S."/>
            <person name="Al-Babili S."/>
            <person name="Gehring C."/>
            <person name="Roessner U."/>
            <person name="Jung C."/>
            <person name="Murphy K."/>
            <person name="Arold S.T."/>
            <person name="Gojobori T."/>
            <person name="van der Linden C.G."/>
            <person name="van Loo E.N."/>
            <person name="Jellen E.N."/>
            <person name="Maughan P.J."/>
            <person name="Tester M."/>
        </authorList>
    </citation>
    <scope>NUCLEOTIDE SEQUENCE [LARGE SCALE GENOMIC DNA]</scope>
    <source>
        <strain evidence="1">cv. PI 614886</strain>
    </source>
</reference>
<dbReference type="Proteomes" id="UP000596660">
    <property type="component" value="Unplaced"/>
</dbReference>
<organism evidence="1 2">
    <name type="scientific">Chenopodium quinoa</name>
    <name type="common">Quinoa</name>
    <dbReference type="NCBI Taxonomy" id="63459"/>
    <lineage>
        <taxon>Eukaryota</taxon>
        <taxon>Viridiplantae</taxon>
        <taxon>Streptophyta</taxon>
        <taxon>Embryophyta</taxon>
        <taxon>Tracheophyta</taxon>
        <taxon>Spermatophyta</taxon>
        <taxon>Magnoliopsida</taxon>
        <taxon>eudicotyledons</taxon>
        <taxon>Gunneridae</taxon>
        <taxon>Pentapetalae</taxon>
        <taxon>Caryophyllales</taxon>
        <taxon>Chenopodiaceae</taxon>
        <taxon>Chenopodioideae</taxon>
        <taxon>Atripliceae</taxon>
        <taxon>Chenopodium</taxon>
    </lineage>
</organism>
<dbReference type="AlphaFoldDB" id="A0A803MMI9"/>
<protein>
    <submittedName>
        <fullName evidence="1">Uncharacterized protein</fullName>
    </submittedName>
</protein>
<keyword evidence="2" id="KW-1185">Reference proteome</keyword>
<dbReference type="Gene3D" id="2.40.70.10">
    <property type="entry name" value="Acid Proteases"/>
    <property type="match status" value="1"/>
</dbReference>
<sequence>MTDKAESWVMNYLSRRAVVVDWNDFVADLYARFKDSSGIDVVEHHVLPDSYVLESFISGLRPAVKPFVKAFKPRLQEESLTSASLHFKQNKYSFNPKPLTPNTLPPLLPTPQCEDLQPVNEADFEPQISVHALAGNQSFQTMRVKVRVQGKDLHILIDSGSTHNFVDVNVATKLGCKLSQIPFQANSVADGNHIPWSCDMVLGIQWFRLLGPVHWDFQKLRMEFDLHNEHFVLKGMPSRKLVVIEGSPTGKQKISTPFQQFWLSKLMGFDYEIPCRCGKENVAADALSWVQGAEILFMAISVVDSNLATLISDSYQLDDNYKAFIQQLQNQVLVAGFNGKTICSEEKGRL</sequence>
<reference evidence="1" key="2">
    <citation type="submission" date="2021-03" db="UniProtKB">
        <authorList>
            <consortium name="EnsemblPlants"/>
        </authorList>
    </citation>
    <scope>IDENTIFICATION</scope>
</reference>
<evidence type="ECO:0000313" key="2">
    <source>
        <dbReference type="Proteomes" id="UP000596660"/>
    </source>
</evidence>
<dbReference type="Gramene" id="AUR62032490-RA">
    <property type="protein sequence ID" value="AUR62032490-RA:cds"/>
    <property type="gene ID" value="AUR62032490"/>
</dbReference>